<dbReference type="Proteomes" id="UP000662904">
    <property type="component" value="Chromosome"/>
</dbReference>
<dbReference type="GO" id="GO:0006260">
    <property type="term" value="P:DNA replication"/>
    <property type="evidence" value="ECO:0007669"/>
    <property type="project" value="UniProtKB-KW"/>
</dbReference>
<dbReference type="SUPFAM" id="SSF48452">
    <property type="entry name" value="TPR-like"/>
    <property type="match status" value="1"/>
</dbReference>
<dbReference type="InterPro" id="IPR018253">
    <property type="entry name" value="DnaJ_domain_CS"/>
</dbReference>
<keyword evidence="6" id="KW-1185">Reference proteome</keyword>
<dbReference type="EMBL" id="CP059066">
    <property type="protein sequence ID" value="QSQ09025.1"/>
    <property type="molecule type" value="Genomic_DNA"/>
</dbReference>
<evidence type="ECO:0000313" key="5">
    <source>
        <dbReference type="EMBL" id="QSQ09025.1"/>
    </source>
</evidence>
<dbReference type="InterPro" id="IPR011990">
    <property type="entry name" value="TPR-like_helical_dom_sf"/>
</dbReference>
<dbReference type="Gene3D" id="1.25.40.10">
    <property type="entry name" value="Tetratricopeptide repeat domain"/>
    <property type="match status" value="2"/>
</dbReference>
<dbReference type="SMART" id="SM00271">
    <property type="entry name" value="DnaJ"/>
    <property type="match status" value="1"/>
</dbReference>
<dbReference type="PROSITE" id="PS50005">
    <property type="entry name" value="TPR"/>
    <property type="match status" value="2"/>
</dbReference>
<keyword evidence="1" id="KW-0235">DNA replication</keyword>
<dbReference type="Pfam" id="PF14559">
    <property type="entry name" value="TPR_19"/>
    <property type="match status" value="2"/>
</dbReference>
<dbReference type="PROSITE" id="PS00636">
    <property type="entry name" value="DNAJ_1"/>
    <property type="match status" value="1"/>
</dbReference>
<dbReference type="Pfam" id="PF00226">
    <property type="entry name" value="DnaJ"/>
    <property type="match status" value="1"/>
</dbReference>
<dbReference type="PROSITE" id="PS50076">
    <property type="entry name" value="DNAJ_2"/>
    <property type="match status" value="1"/>
</dbReference>
<sequence>MDKVYEENAYEVLGVPVNAAHADIKKAYFALVRKYPPDRFPEKFMSIREAYEILSNEATRREYDSIALISSMAKEEFRLGKMALERGDIEEAIAYLENALLKAPHSRVISGFLGRAYLENGNSGKAIGIFKKLTEEESDNPSFLRYLASAYMERGWHKKAVPVFKKALTLDEDNISLWMGLTDAYAMGKNFEEAREVLIRALERGRDIEWDNLGIYLRLIELEIILEDRSSMKIHLDELTRLAIDDEISRENIGWAMDRLGRYLVHVGLTEEAQMMVERAIRLIPDNPEIEKLRDELARFNRAREQFEVLLKDKTIKEEIVRLIEVELVPSEVIFNTKEPFKLILEFTIIEEVHSFISSINRLKEKYPDLYELKKAFFDGVLNPARRKKMMYHYSKKMKRHHHVIEALMCSSAMEEDEYNYEDGFDEAEGDVWESQQPYVRKQPKIGRNEPCPCGSGKKYKKCCGR</sequence>
<feature type="domain" description="J" evidence="4">
    <location>
        <begin position="8"/>
        <end position="67"/>
    </location>
</feature>
<dbReference type="InterPro" id="IPR004027">
    <property type="entry name" value="SEC_C_motif"/>
</dbReference>
<feature type="repeat" description="TPR" evidence="3">
    <location>
        <begin position="73"/>
        <end position="106"/>
    </location>
</feature>
<dbReference type="InterPro" id="IPR019734">
    <property type="entry name" value="TPR_rpt"/>
</dbReference>
<dbReference type="PRINTS" id="PR00625">
    <property type="entry name" value="JDOMAIN"/>
</dbReference>
<dbReference type="Gene3D" id="1.10.287.110">
    <property type="entry name" value="DnaJ domain"/>
    <property type="match status" value="1"/>
</dbReference>
<dbReference type="SMART" id="SM00028">
    <property type="entry name" value="TPR"/>
    <property type="match status" value="5"/>
</dbReference>
<evidence type="ECO:0000256" key="2">
    <source>
        <dbReference type="ARBA" id="ARBA00023186"/>
    </source>
</evidence>
<evidence type="ECO:0000256" key="1">
    <source>
        <dbReference type="ARBA" id="ARBA00022705"/>
    </source>
</evidence>
<evidence type="ECO:0000259" key="4">
    <source>
        <dbReference type="PROSITE" id="PS50076"/>
    </source>
</evidence>
<dbReference type="PANTHER" id="PTHR44145:SF3">
    <property type="entry name" value="DNAJ HOMOLOG SUBFAMILY A MEMBER 3, MITOCHONDRIAL"/>
    <property type="match status" value="1"/>
</dbReference>
<dbReference type="SUPFAM" id="SSF46565">
    <property type="entry name" value="Chaperone J-domain"/>
    <property type="match status" value="1"/>
</dbReference>
<name>A0A8A0RKW3_9FIRM</name>
<dbReference type="KEGG" id="kme:H0A61_01382"/>
<organism evidence="5 6">
    <name type="scientific">Koleobacter methoxysyntrophicus</name>
    <dbReference type="NCBI Taxonomy" id="2751313"/>
    <lineage>
        <taxon>Bacteria</taxon>
        <taxon>Bacillati</taxon>
        <taxon>Bacillota</taxon>
        <taxon>Clostridia</taxon>
        <taxon>Koleobacterales</taxon>
        <taxon>Koleobacteraceae</taxon>
        <taxon>Koleobacter</taxon>
    </lineage>
</organism>
<dbReference type="RefSeq" id="WP_206709217.1">
    <property type="nucleotide sequence ID" value="NZ_CP059066.1"/>
</dbReference>
<proteinExistence type="predicted"/>
<keyword evidence="3" id="KW-0802">TPR repeat</keyword>
<dbReference type="PANTHER" id="PTHR44145">
    <property type="entry name" value="DNAJ HOMOLOG SUBFAMILY A MEMBER 3, MITOCHONDRIAL"/>
    <property type="match status" value="1"/>
</dbReference>
<dbReference type="CDD" id="cd06257">
    <property type="entry name" value="DnaJ"/>
    <property type="match status" value="1"/>
</dbReference>
<gene>
    <name evidence="5" type="primary">secA_3</name>
    <name evidence="5" type="ORF">H0A61_01382</name>
</gene>
<dbReference type="Pfam" id="PF02810">
    <property type="entry name" value="SEC-C"/>
    <property type="match status" value="1"/>
</dbReference>
<accession>A0A8A0RKW3</accession>
<dbReference type="InterPro" id="IPR001623">
    <property type="entry name" value="DnaJ_domain"/>
</dbReference>
<dbReference type="SUPFAM" id="SSF103642">
    <property type="entry name" value="Sec-C motif"/>
    <property type="match status" value="1"/>
</dbReference>
<reference evidence="5" key="1">
    <citation type="submission" date="2020-07" db="EMBL/GenBank/DDBJ databases">
        <title>Koleobacter methoxysyntrophicus gen. nov., sp. nov., a novel anaerobic bacterium isolated from deep subsurface oil field and proposal of Koleobacterales ord. nov. in the phylum Firmicutes.</title>
        <authorList>
            <person name="Sakamoto S."/>
            <person name="Tamaki H."/>
        </authorList>
    </citation>
    <scope>NUCLEOTIDE SEQUENCE</scope>
    <source>
        <strain evidence="5">NRmbB1</strain>
    </source>
</reference>
<dbReference type="InterPro" id="IPR036869">
    <property type="entry name" value="J_dom_sf"/>
</dbReference>
<dbReference type="AlphaFoldDB" id="A0A8A0RKW3"/>
<evidence type="ECO:0000256" key="3">
    <source>
        <dbReference type="PROSITE-ProRule" id="PRU00339"/>
    </source>
</evidence>
<keyword evidence="2" id="KW-0143">Chaperone</keyword>
<dbReference type="Gene3D" id="3.10.450.50">
    <property type="match status" value="1"/>
</dbReference>
<evidence type="ECO:0000313" key="6">
    <source>
        <dbReference type="Proteomes" id="UP000662904"/>
    </source>
</evidence>
<dbReference type="InterPro" id="IPR051938">
    <property type="entry name" value="Apopto_cytoskel_mod"/>
</dbReference>
<feature type="repeat" description="TPR" evidence="3">
    <location>
        <begin position="141"/>
        <end position="174"/>
    </location>
</feature>
<protein>
    <submittedName>
        <fullName evidence="5">Protein translocase subunit SecA</fullName>
    </submittedName>
</protein>